<feature type="domain" description="2EXR" evidence="1">
    <location>
        <begin position="7"/>
        <end position="58"/>
    </location>
</feature>
<accession>A0ABR1QMZ0</accession>
<dbReference type="GeneID" id="92073857"/>
<evidence type="ECO:0000313" key="2">
    <source>
        <dbReference type="EMBL" id="KAK7959719.1"/>
    </source>
</evidence>
<sequence length="228" mass="25537">MAGAADFSLFPELPTEIRLLIWEQAVLEEYRDRILMRPFRPVFHASRESREVANALFPVRLPVHVFANRAARWHEAAHPELALPPSSPIDSGRAPVGEIPVGLEHDTFLFGMSWWYLRSFQPAVAAAKLAGQPPPRFANLRSVYDSRTCKPVEVEDPRKGFVGAFVTAELARPLVHAIRNVVAVVHGAPREDGQTTPCTAGARNWFRKAPTYRRLHLADEDSFRALGD</sequence>
<dbReference type="Proteomes" id="UP001391051">
    <property type="component" value="Unassembled WGS sequence"/>
</dbReference>
<dbReference type="EMBL" id="JAQQWE010000003">
    <property type="protein sequence ID" value="KAK7959719.1"/>
    <property type="molecule type" value="Genomic_DNA"/>
</dbReference>
<evidence type="ECO:0000259" key="1">
    <source>
        <dbReference type="Pfam" id="PF20150"/>
    </source>
</evidence>
<organism evidence="2 3">
    <name type="scientific">Apiospora aurea</name>
    <dbReference type="NCBI Taxonomy" id="335848"/>
    <lineage>
        <taxon>Eukaryota</taxon>
        <taxon>Fungi</taxon>
        <taxon>Dikarya</taxon>
        <taxon>Ascomycota</taxon>
        <taxon>Pezizomycotina</taxon>
        <taxon>Sordariomycetes</taxon>
        <taxon>Xylariomycetidae</taxon>
        <taxon>Amphisphaeriales</taxon>
        <taxon>Apiosporaceae</taxon>
        <taxon>Apiospora</taxon>
    </lineage>
</organism>
<comment type="caution">
    <text evidence="2">The sequence shown here is derived from an EMBL/GenBank/DDBJ whole genome shotgun (WGS) entry which is preliminary data.</text>
</comment>
<dbReference type="InterPro" id="IPR045518">
    <property type="entry name" value="2EXR"/>
</dbReference>
<keyword evidence="3" id="KW-1185">Reference proteome</keyword>
<gene>
    <name evidence="2" type="ORF">PG986_004573</name>
</gene>
<dbReference type="Pfam" id="PF20150">
    <property type="entry name" value="2EXR"/>
    <property type="match status" value="1"/>
</dbReference>
<dbReference type="RefSeq" id="XP_066703422.1">
    <property type="nucleotide sequence ID" value="XM_066840795.1"/>
</dbReference>
<proteinExistence type="predicted"/>
<protein>
    <recommendedName>
        <fullName evidence="1">2EXR domain-containing protein</fullName>
    </recommendedName>
</protein>
<name>A0ABR1QMZ0_9PEZI</name>
<reference evidence="2 3" key="1">
    <citation type="submission" date="2023-01" db="EMBL/GenBank/DDBJ databases">
        <title>Analysis of 21 Apiospora genomes using comparative genomics revels a genus with tremendous synthesis potential of carbohydrate active enzymes and secondary metabolites.</title>
        <authorList>
            <person name="Sorensen T."/>
        </authorList>
    </citation>
    <scope>NUCLEOTIDE SEQUENCE [LARGE SCALE GENOMIC DNA]</scope>
    <source>
        <strain evidence="2 3">CBS 24483</strain>
    </source>
</reference>
<evidence type="ECO:0000313" key="3">
    <source>
        <dbReference type="Proteomes" id="UP001391051"/>
    </source>
</evidence>